<dbReference type="AlphaFoldDB" id="V8C907"/>
<proteinExistence type="predicted"/>
<feature type="region of interest" description="Disordered" evidence="1">
    <location>
        <begin position="26"/>
        <end position="60"/>
    </location>
</feature>
<dbReference type="Pfam" id="PF10135">
    <property type="entry name" value="Rod-binding"/>
    <property type="match status" value="1"/>
</dbReference>
<evidence type="ECO:0000259" key="2">
    <source>
        <dbReference type="Pfam" id="PF10135"/>
    </source>
</evidence>
<dbReference type="EMBL" id="AZJI01000005">
    <property type="protein sequence ID" value="ETD23470.1"/>
    <property type="molecule type" value="Genomic_DNA"/>
</dbReference>
<evidence type="ECO:0000256" key="1">
    <source>
        <dbReference type="SAM" id="MobiDB-lite"/>
    </source>
</evidence>
<dbReference type="Proteomes" id="UP000018731">
    <property type="component" value="Unassembled WGS sequence"/>
</dbReference>
<organism evidence="3 4">
    <name type="scientific">Helicobacter macacae MIT 99-5501</name>
    <dbReference type="NCBI Taxonomy" id="1357400"/>
    <lineage>
        <taxon>Bacteria</taxon>
        <taxon>Pseudomonadati</taxon>
        <taxon>Campylobacterota</taxon>
        <taxon>Epsilonproteobacteria</taxon>
        <taxon>Campylobacterales</taxon>
        <taxon>Helicobacteraceae</taxon>
        <taxon>Helicobacter</taxon>
    </lineage>
</organism>
<dbReference type="PATRIC" id="fig|1357400.3.peg.1710"/>
<evidence type="ECO:0000313" key="4">
    <source>
        <dbReference type="Proteomes" id="UP000018731"/>
    </source>
</evidence>
<sequence>MKIDSTNALNQYQALKIQSLESSLSSKAQGKSTLHHQANALKDNPTQKSQNAQSKEDAALKEQTDAFEAILLKFMLDNALKLEDPLFPKQPGTDIYHSMYKESLSEQLSGSFGYSKALYDWLKEQGKA</sequence>
<keyword evidence="4" id="KW-1185">Reference proteome</keyword>
<protein>
    <recommendedName>
        <fullName evidence="2">Flagellar protein FlgJ N-terminal domain-containing protein</fullName>
    </recommendedName>
</protein>
<dbReference type="eggNOG" id="COG3951">
    <property type="taxonomic scope" value="Bacteria"/>
</dbReference>
<feature type="compositionally biased region" description="Polar residues" evidence="1">
    <location>
        <begin position="44"/>
        <end position="53"/>
    </location>
</feature>
<dbReference type="InterPro" id="IPR019301">
    <property type="entry name" value="Flagellar_prot_FlgJ_N"/>
</dbReference>
<dbReference type="HOGENOM" id="CLU_170908_0_0_7"/>
<feature type="domain" description="Flagellar protein FlgJ N-terminal" evidence="2">
    <location>
        <begin position="82"/>
        <end position="119"/>
    </location>
</feature>
<evidence type="ECO:0000313" key="3">
    <source>
        <dbReference type="EMBL" id="ETD23470.1"/>
    </source>
</evidence>
<comment type="caution">
    <text evidence="3">The sequence shown here is derived from an EMBL/GenBank/DDBJ whole genome shotgun (WGS) entry which is preliminary data.</text>
</comment>
<dbReference type="RefSeq" id="WP_023928017.1">
    <property type="nucleotide sequence ID" value="NZ_KI669454.1"/>
</dbReference>
<gene>
    <name evidence="3" type="ORF">HMPREF2086_01275</name>
</gene>
<feature type="compositionally biased region" description="Polar residues" evidence="1">
    <location>
        <begin position="26"/>
        <end position="36"/>
    </location>
</feature>
<name>V8C907_9HELI</name>
<dbReference type="STRING" id="1357400.HMPREF2086_01275"/>
<dbReference type="OrthoDB" id="5324665at2"/>
<reference evidence="3 4" key="1">
    <citation type="journal article" date="2014" name="Genome Announc.">
        <title>Draft genome sequences of six enterohepatic helicobacter species isolated from humans and one from rhesus macaques.</title>
        <authorList>
            <person name="Shen Z."/>
            <person name="Sheh A."/>
            <person name="Young S.K."/>
            <person name="Abouelliel A."/>
            <person name="Ward D.V."/>
            <person name="Earl A.M."/>
            <person name="Fox J.G."/>
        </authorList>
    </citation>
    <scope>NUCLEOTIDE SEQUENCE [LARGE SCALE GENOMIC DNA]</scope>
    <source>
        <strain evidence="3 4">MIT 99-5501</strain>
    </source>
</reference>
<accession>V8C907</accession>